<evidence type="ECO:0000313" key="1">
    <source>
        <dbReference type="EMBL" id="APS00331.1"/>
    </source>
</evidence>
<gene>
    <name evidence="1" type="ORF">BCY86_06305</name>
</gene>
<evidence type="ECO:0000313" key="2">
    <source>
        <dbReference type="Proteomes" id="UP000185544"/>
    </source>
</evidence>
<name>A0A1L6MXL6_9BACT</name>
<dbReference type="Proteomes" id="UP000185544">
    <property type="component" value="Chromosome"/>
</dbReference>
<dbReference type="EMBL" id="CP016908">
    <property type="protein sequence ID" value="APS00331.1"/>
    <property type="molecule type" value="Genomic_DNA"/>
</dbReference>
<organism evidence="1 2">
    <name type="scientific">Pajaroellobacter abortibovis</name>
    <dbReference type="NCBI Taxonomy" id="1882918"/>
    <lineage>
        <taxon>Bacteria</taxon>
        <taxon>Pseudomonadati</taxon>
        <taxon>Myxococcota</taxon>
        <taxon>Polyangia</taxon>
        <taxon>Polyangiales</taxon>
        <taxon>Polyangiaceae</taxon>
    </lineage>
</organism>
<accession>A0A1L6MXL6</accession>
<sequence>MLEQYNPTTPWTYQSIAIAKDWVPQLTGAGGRYFGFPHTGILDIQMKRSILQSELKHERYFKGEAQKIFDLQNYLL</sequence>
<reference evidence="1 2" key="1">
    <citation type="submission" date="2016-08" db="EMBL/GenBank/DDBJ databases">
        <title>Identification and validation of antigenic proteins from Pajaroellobacter abortibovis using de-novo genome sequence assembly and reverse vaccinology.</title>
        <authorList>
            <person name="Welly B.T."/>
            <person name="Miller M.R."/>
            <person name="Stott J.L."/>
            <person name="Blanchard M.T."/>
            <person name="Islas-Trejo A.D."/>
            <person name="O'Rourke S.M."/>
            <person name="Young A.E."/>
            <person name="Medrano J.F."/>
            <person name="Van Eenennaam A.L."/>
        </authorList>
    </citation>
    <scope>NUCLEOTIDE SEQUENCE [LARGE SCALE GENOMIC DNA]</scope>
    <source>
        <strain evidence="1 2">BTF92-0548A/99-0131</strain>
    </source>
</reference>
<dbReference type="KEGG" id="pabo:BCY86_06305"/>
<proteinExistence type="predicted"/>
<keyword evidence="2" id="KW-1185">Reference proteome</keyword>
<dbReference type="AlphaFoldDB" id="A0A1L6MXL6"/>
<protein>
    <submittedName>
        <fullName evidence="1">Uncharacterized protein</fullName>
    </submittedName>
</protein>